<evidence type="ECO:0000259" key="1">
    <source>
        <dbReference type="PROSITE" id="PS50164"/>
    </source>
</evidence>
<protein>
    <recommendedName>
        <fullName evidence="1">GIY-YIG domain-containing protein</fullName>
    </recommendedName>
</protein>
<evidence type="ECO:0000313" key="2">
    <source>
        <dbReference type="EMBL" id="EDM50883.1"/>
    </source>
</evidence>
<feature type="domain" description="GIY-YIG" evidence="1">
    <location>
        <begin position="133"/>
        <end position="227"/>
    </location>
</feature>
<dbReference type="STRING" id="411463.EUBVEN_01662"/>
<gene>
    <name evidence="2" type="ORF">EUBVEN_01662</name>
</gene>
<name>A5Z7H6_9FIRM</name>
<organism evidence="2 3">
    <name type="scientific">Eubacterium ventriosum ATCC 27560</name>
    <dbReference type="NCBI Taxonomy" id="411463"/>
    <lineage>
        <taxon>Bacteria</taxon>
        <taxon>Bacillati</taxon>
        <taxon>Bacillota</taxon>
        <taxon>Clostridia</taxon>
        <taxon>Eubacteriales</taxon>
        <taxon>Eubacteriaceae</taxon>
        <taxon>Eubacterium</taxon>
    </lineage>
</organism>
<dbReference type="eggNOG" id="ENOG5033K66">
    <property type="taxonomic scope" value="Bacteria"/>
</dbReference>
<proteinExistence type="predicted"/>
<dbReference type="OrthoDB" id="2084762at2"/>
<accession>A5Z7H6</accession>
<dbReference type="PROSITE" id="PS50164">
    <property type="entry name" value="GIY_YIG"/>
    <property type="match status" value="1"/>
</dbReference>
<sequence>MGKIIYENSEPVIHFDYLVNNSKYNKLTRENYAVIDKRTSFYFKNNPKAYEINKSDIDEGKVPRYDLALDKKGLTYTDEWCEKHREQALKNFDMNMEYYKYVGKNFEEKLNEFLLTDGSEFKEYYSLNHEDMKKPGIYMLVLGEYKRIYIGITRKQTLRRRILKHWSTVKQFDRLIWGSVNSSIISIDSFGCLDTTRIFLIPVDSEAIDELYEKELQITSSPLIYNFLQNRTSGGMTTYMDSVMNMRCIDIKNNCIKDL</sequence>
<dbReference type="EMBL" id="AAVL02000035">
    <property type="protein sequence ID" value="EDM50883.1"/>
    <property type="molecule type" value="Genomic_DNA"/>
</dbReference>
<evidence type="ECO:0000313" key="3">
    <source>
        <dbReference type="Proteomes" id="UP000006000"/>
    </source>
</evidence>
<dbReference type="InterPro" id="IPR000305">
    <property type="entry name" value="GIY-YIG_endonuc"/>
</dbReference>
<dbReference type="HOGENOM" id="CLU_1068497_0_0_9"/>
<comment type="caution">
    <text evidence="2">The sequence shown here is derived from an EMBL/GenBank/DDBJ whole genome shotgun (WGS) entry which is preliminary data.</text>
</comment>
<reference evidence="2 3" key="1">
    <citation type="submission" date="2007-03" db="EMBL/GenBank/DDBJ databases">
        <authorList>
            <person name="Fulton L."/>
            <person name="Clifton S."/>
            <person name="Fulton B."/>
            <person name="Xu J."/>
            <person name="Minx P."/>
            <person name="Pepin K.H."/>
            <person name="Johnson M."/>
            <person name="Thiruvilangam P."/>
            <person name="Bhonagiri V."/>
            <person name="Nash W.E."/>
            <person name="Mardis E.R."/>
            <person name="Wilson R.K."/>
        </authorList>
    </citation>
    <scope>NUCLEOTIDE SEQUENCE [LARGE SCALE GENOMIC DNA]</scope>
    <source>
        <strain evidence="2 3">ATCC 27560</strain>
    </source>
</reference>
<dbReference type="Proteomes" id="UP000006000">
    <property type="component" value="Unassembled WGS sequence"/>
</dbReference>
<dbReference type="RefSeq" id="WP_005363082.1">
    <property type="nucleotide sequence ID" value="NZ_DS264285.1"/>
</dbReference>
<reference evidence="2 3" key="2">
    <citation type="submission" date="2007-04" db="EMBL/GenBank/DDBJ databases">
        <title>Draft genome sequence of Eubacterium ventriosum (ATCC 27560).</title>
        <authorList>
            <person name="Sudarsanam P."/>
            <person name="Ley R."/>
            <person name="Guruge J."/>
            <person name="Turnbaugh P.J."/>
            <person name="Mahowald M."/>
            <person name="Liep D."/>
            <person name="Gordon J."/>
        </authorList>
    </citation>
    <scope>NUCLEOTIDE SEQUENCE [LARGE SCALE GENOMIC DNA]</scope>
    <source>
        <strain evidence="2 3">ATCC 27560</strain>
    </source>
</reference>
<dbReference type="AlphaFoldDB" id="A5Z7H6"/>